<dbReference type="Gene3D" id="3.30.540.10">
    <property type="entry name" value="Fructose-1,6-Bisphosphatase, subunit A, domain 1"/>
    <property type="match status" value="1"/>
</dbReference>
<dbReference type="GO" id="GO:0005986">
    <property type="term" value="P:sucrose biosynthetic process"/>
    <property type="evidence" value="ECO:0007669"/>
    <property type="project" value="TreeGrafter"/>
</dbReference>
<evidence type="ECO:0000256" key="8">
    <source>
        <dbReference type="ARBA" id="ARBA00023277"/>
    </source>
</evidence>
<feature type="domain" description="Fructose-1-6-bisphosphatase class I N-terminal" evidence="11">
    <location>
        <begin position="8"/>
        <end position="194"/>
    </location>
</feature>
<evidence type="ECO:0000256" key="2">
    <source>
        <dbReference type="ARBA" id="ARBA00005215"/>
    </source>
</evidence>
<sequence length="339" mass="37514">MTKDTHLTFRQFMLQEYRKHDVSKDLIFLLEDIATACRTISHKIRSGAFSGTLGATEETNVQGETQKQLDVIANDQFMLHCANCSRVAALVSEELDNVVWLKDEAKAGDYIIYFDPLDGSSNLELNVSVGSIFSIVELKEPISDLTDASVLISGSEQICAGYSLYGPSTSLVVTTGHGVNGFTHLNGTGEFLLTFPDMQVPAETSEYAINASRQRFWEPPVARYVQECLAGEDGPRGRRFNMRWVASMVAEVHRILTRGGVFLYPQDSENADMGGRLRLLYEANPMGFIIEQAGGRASTGTQRIMNVNPDDLHQRVPVILGSRDEVDLIDAYHAEARKG</sequence>
<dbReference type="Pfam" id="PF18913">
    <property type="entry name" value="FBPase_C"/>
    <property type="match status" value="1"/>
</dbReference>
<dbReference type="AlphaFoldDB" id="A0A1M5W0Y9"/>
<name>A0A1M5W0Y9_9RHOB</name>
<dbReference type="FunFam" id="3.40.190.80:FF:000011">
    <property type="entry name" value="Fructose-1,6-bisphosphatase class 1"/>
    <property type="match status" value="1"/>
</dbReference>
<evidence type="ECO:0000256" key="9">
    <source>
        <dbReference type="HAMAP-Rule" id="MF_01855"/>
    </source>
</evidence>
<dbReference type="Proteomes" id="UP000184211">
    <property type="component" value="Unassembled WGS sequence"/>
</dbReference>
<dbReference type="NCBIfam" id="NF006779">
    <property type="entry name" value="PRK09293.1-3"/>
    <property type="match status" value="1"/>
</dbReference>
<dbReference type="InterPro" id="IPR028343">
    <property type="entry name" value="FBPtase"/>
</dbReference>
<dbReference type="RefSeq" id="WP_072794168.1">
    <property type="nucleotide sequence ID" value="NZ_FQWM01000009.1"/>
</dbReference>
<proteinExistence type="inferred from homology"/>
<feature type="binding site" evidence="9">
    <location>
        <position position="210"/>
    </location>
    <ligand>
        <name>substrate</name>
    </ligand>
</feature>
<dbReference type="PANTHER" id="PTHR11556:SF35">
    <property type="entry name" value="SEDOHEPTULOSE-1,7-BISPHOSPHATASE, CHLOROPLASTIC"/>
    <property type="match status" value="1"/>
</dbReference>
<comment type="subcellular location">
    <subcellularLocation>
        <location evidence="9">Cytoplasm</location>
    </subcellularLocation>
</comment>
<dbReference type="GO" id="GO:0042132">
    <property type="term" value="F:fructose 1,6-bisphosphate 1-phosphatase activity"/>
    <property type="evidence" value="ECO:0007669"/>
    <property type="project" value="UniProtKB-UniRule"/>
</dbReference>
<dbReference type="STRING" id="870908.SAMN04488044_3346"/>
<dbReference type="EC" id="3.1.3.11" evidence="9"/>
<dbReference type="PANTHER" id="PTHR11556">
    <property type="entry name" value="FRUCTOSE-1,6-BISPHOSPHATASE-RELATED"/>
    <property type="match status" value="1"/>
</dbReference>
<evidence type="ECO:0000256" key="1">
    <source>
        <dbReference type="ARBA" id="ARBA00001273"/>
    </source>
</evidence>
<feature type="binding site" evidence="9">
    <location>
        <position position="93"/>
    </location>
    <ligand>
        <name>Mg(2+)</name>
        <dbReference type="ChEBI" id="CHEBI:18420"/>
        <label>1</label>
    </ligand>
</feature>
<evidence type="ECO:0000313" key="13">
    <source>
        <dbReference type="EMBL" id="SHH81131.1"/>
    </source>
</evidence>
<dbReference type="InterPro" id="IPR020548">
    <property type="entry name" value="Fructose_bisphosphatase_AS"/>
</dbReference>
<feature type="binding site" evidence="9">
    <location>
        <position position="117"/>
    </location>
    <ligand>
        <name>Mg(2+)</name>
        <dbReference type="ChEBI" id="CHEBI:18420"/>
        <label>1</label>
    </ligand>
</feature>
<dbReference type="Pfam" id="PF00316">
    <property type="entry name" value="FBPase"/>
    <property type="match status" value="1"/>
</dbReference>
<dbReference type="GO" id="GO:0006002">
    <property type="term" value="P:fructose 6-phosphate metabolic process"/>
    <property type="evidence" value="ECO:0007669"/>
    <property type="project" value="TreeGrafter"/>
</dbReference>
<dbReference type="EMBL" id="FQWM01000009">
    <property type="protein sequence ID" value="SHH81131.1"/>
    <property type="molecule type" value="Genomic_DNA"/>
</dbReference>
<comment type="caution">
    <text evidence="9">Lacks conserved residue(s) required for the propagation of feature annotation.</text>
</comment>
<dbReference type="GO" id="GO:0006094">
    <property type="term" value="P:gluconeogenesis"/>
    <property type="evidence" value="ECO:0007669"/>
    <property type="project" value="UniProtKB-UniRule"/>
</dbReference>
<evidence type="ECO:0000256" key="4">
    <source>
        <dbReference type="ARBA" id="ARBA00022490"/>
    </source>
</evidence>
<evidence type="ECO:0000256" key="5">
    <source>
        <dbReference type="ARBA" id="ARBA00022723"/>
    </source>
</evidence>
<reference evidence="14" key="1">
    <citation type="submission" date="2016-11" db="EMBL/GenBank/DDBJ databases">
        <authorList>
            <person name="Varghese N."/>
            <person name="Submissions S."/>
        </authorList>
    </citation>
    <scope>NUCLEOTIDE SEQUENCE [LARGE SCALE GENOMIC DNA]</scope>
    <source>
        <strain evidence="14">DSM 28223</strain>
    </source>
</reference>
<dbReference type="SUPFAM" id="SSF56655">
    <property type="entry name" value="Carbohydrate phosphatase"/>
    <property type="match status" value="1"/>
</dbReference>
<evidence type="ECO:0000259" key="11">
    <source>
        <dbReference type="Pfam" id="PF00316"/>
    </source>
</evidence>
<accession>A0A1M5W0Y9</accession>
<feature type="binding site" evidence="9">
    <location>
        <position position="282"/>
    </location>
    <ligand>
        <name>Mg(2+)</name>
        <dbReference type="ChEBI" id="CHEBI:18420"/>
        <label>2</label>
    </ligand>
</feature>
<evidence type="ECO:0000256" key="3">
    <source>
        <dbReference type="ARBA" id="ARBA00010941"/>
    </source>
</evidence>
<keyword evidence="7 9" id="KW-0460">Magnesium</keyword>
<feature type="binding site" evidence="9">
    <location>
        <position position="115"/>
    </location>
    <ligand>
        <name>Mg(2+)</name>
        <dbReference type="ChEBI" id="CHEBI:18420"/>
        <label>2</label>
    </ligand>
</feature>
<dbReference type="PROSITE" id="PS00124">
    <property type="entry name" value="FBPASE"/>
    <property type="match status" value="1"/>
</dbReference>
<keyword evidence="14" id="KW-1185">Reference proteome</keyword>
<keyword evidence="8 9" id="KW-0119">Carbohydrate metabolism</keyword>
<dbReference type="CDD" id="cd00354">
    <property type="entry name" value="FBPase"/>
    <property type="match status" value="1"/>
</dbReference>
<dbReference type="GO" id="GO:0000287">
    <property type="term" value="F:magnesium ion binding"/>
    <property type="evidence" value="ECO:0007669"/>
    <property type="project" value="UniProtKB-UniRule"/>
</dbReference>
<dbReference type="PIRSF" id="PIRSF000904">
    <property type="entry name" value="FBPtase_SBPase"/>
    <property type="match status" value="1"/>
</dbReference>
<dbReference type="InterPro" id="IPR033391">
    <property type="entry name" value="FBPase_N"/>
</dbReference>
<feature type="domain" description="Fructose-1-6-bisphosphatase class 1 C-terminal" evidence="12">
    <location>
        <begin position="200"/>
        <end position="333"/>
    </location>
</feature>
<dbReference type="OrthoDB" id="9806756at2"/>
<dbReference type="GO" id="GO:0006000">
    <property type="term" value="P:fructose metabolic process"/>
    <property type="evidence" value="ECO:0007669"/>
    <property type="project" value="TreeGrafter"/>
</dbReference>
<dbReference type="InterPro" id="IPR044015">
    <property type="entry name" value="FBPase_C_dom"/>
</dbReference>
<evidence type="ECO:0000256" key="7">
    <source>
        <dbReference type="ARBA" id="ARBA00022842"/>
    </source>
</evidence>
<feature type="binding site" evidence="9">
    <location>
        <position position="118"/>
    </location>
    <ligand>
        <name>Mg(2+)</name>
        <dbReference type="ChEBI" id="CHEBI:18420"/>
        <label>2</label>
    </ligand>
</feature>
<dbReference type="InterPro" id="IPR000146">
    <property type="entry name" value="FBPase_class-1"/>
</dbReference>
<comment type="pathway">
    <text evidence="2">Carbohydrate biosynthesis; Calvin cycle.</text>
</comment>
<comment type="similarity">
    <text evidence="3 9 10">Belongs to the FBPase class 1 family.</text>
</comment>
<dbReference type="PRINTS" id="PR00115">
    <property type="entry name" value="F16BPHPHTASE"/>
</dbReference>
<dbReference type="Gene3D" id="3.40.190.80">
    <property type="match status" value="1"/>
</dbReference>
<dbReference type="GO" id="GO:0030388">
    <property type="term" value="P:fructose 1,6-bisphosphate metabolic process"/>
    <property type="evidence" value="ECO:0007669"/>
    <property type="project" value="TreeGrafter"/>
</dbReference>
<comment type="cofactor">
    <cofactor evidence="9">
        <name>Mg(2+)</name>
        <dbReference type="ChEBI" id="CHEBI:18420"/>
    </cofactor>
    <text evidence="9">Binds 2 magnesium ions per subunit.</text>
</comment>
<dbReference type="GO" id="GO:0005829">
    <property type="term" value="C:cytosol"/>
    <property type="evidence" value="ECO:0007669"/>
    <property type="project" value="TreeGrafter"/>
</dbReference>
<keyword evidence="4 9" id="KW-0963">Cytoplasm</keyword>
<dbReference type="PIRSF" id="PIRSF500210">
    <property type="entry name" value="FBPtase"/>
    <property type="match status" value="1"/>
</dbReference>
<keyword evidence="5 9" id="KW-0479">Metal-binding</keyword>
<keyword evidence="6 9" id="KW-0378">Hydrolase</keyword>
<feature type="binding site" evidence="9">
    <location>
        <begin position="118"/>
        <end position="121"/>
    </location>
    <ligand>
        <name>substrate</name>
    </ligand>
</feature>
<evidence type="ECO:0000256" key="10">
    <source>
        <dbReference type="RuleBase" id="RU000508"/>
    </source>
</evidence>
<comment type="catalytic activity">
    <reaction evidence="1 9">
        <text>beta-D-fructose 1,6-bisphosphate + H2O = beta-D-fructose 6-phosphate + phosphate</text>
        <dbReference type="Rhea" id="RHEA:11064"/>
        <dbReference type="ChEBI" id="CHEBI:15377"/>
        <dbReference type="ChEBI" id="CHEBI:32966"/>
        <dbReference type="ChEBI" id="CHEBI:43474"/>
        <dbReference type="ChEBI" id="CHEBI:57634"/>
        <dbReference type="EC" id="3.1.3.11"/>
    </reaction>
</comment>
<feature type="binding site" evidence="9">
    <location>
        <position position="115"/>
    </location>
    <ligand>
        <name>Mg(2+)</name>
        <dbReference type="ChEBI" id="CHEBI:18420"/>
        <label>1</label>
    </ligand>
</feature>
<organism evidence="13 14">
    <name type="scientific">Cognatishimia maritima</name>
    <dbReference type="NCBI Taxonomy" id="870908"/>
    <lineage>
        <taxon>Bacteria</taxon>
        <taxon>Pseudomonadati</taxon>
        <taxon>Pseudomonadota</taxon>
        <taxon>Alphaproteobacteria</taxon>
        <taxon>Rhodobacterales</taxon>
        <taxon>Paracoccaceae</taxon>
        <taxon>Cognatishimia</taxon>
    </lineage>
</organism>
<gene>
    <name evidence="9" type="primary">fbp</name>
    <name evidence="13" type="ORF">SAMN04488044_3346</name>
</gene>
<dbReference type="HAMAP" id="MF_01855">
    <property type="entry name" value="FBPase_class1"/>
    <property type="match status" value="1"/>
</dbReference>
<evidence type="ECO:0000256" key="6">
    <source>
        <dbReference type="ARBA" id="ARBA00022801"/>
    </source>
</evidence>
<protein>
    <recommendedName>
        <fullName evidence="9">Fructose-1,6-bisphosphatase class 1</fullName>
        <shortName evidence="9">FBPase class 1</shortName>
        <ecNumber evidence="9">3.1.3.11</ecNumber>
    </recommendedName>
    <alternativeName>
        <fullName evidence="9">D-fructose-1,6-bisphosphate 1-phosphohydrolase class 1</fullName>
    </alternativeName>
</protein>
<comment type="subunit">
    <text evidence="9">Homotetramer.</text>
</comment>
<evidence type="ECO:0000313" key="14">
    <source>
        <dbReference type="Proteomes" id="UP000184211"/>
    </source>
</evidence>
<evidence type="ECO:0000259" key="12">
    <source>
        <dbReference type="Pfam" id="PF18913"/>
    </source>
</evidence>